<keyword evidence="1" id="KW-0732">Signal</keyword>
<dbReference type="AlphaFoldDB" id="A0A6U9JR72"/>
<evidence type="ECO:0000313" key="3">
    <source>
        <dbReference type="EMBL" id="CAE0615938.1"/>
    </source>
</evidence>
<protein>
    <submittedName>
        <fullName evidence="3">Uncharacterized protein</fullName>
    </submittedName>
</protein>
<gene>
    <name evidence="2" type="ORF">OMAR00292_LOCUS1813</name>
    <name evidence="3" type="ORF">OMAR00292_LOCUS1814</name>
    <name evidence="4" type="ORF">OMAR00292_LOCUS1815</name>
</gene>
<dbReference type="EMBL" id="HBIT01003928">
    <property type="protein sequence ID" value="CAE0615938.1"/>
    <property type="molecule type" value="Transcribed_RNA"/>
</dbReference>
<proteinExistence type="predicted"/>
<name>A0A6U9JR72_OXYMA</name>
<dbReference type="EMBL" id="HBIT01003927">
    <property type="protein sequence ID" value="CAE0615937.1"/>
    <property type="molecule type" value="Transcribed_RNA"/>
</dbReference>
<dbReference type="EMBL" id="HBIT01003929">
    <property type="protein sequence ID" value="CAE0615939.1"/>
    <property type="molecule type" value="Transcribed_RNA"/>
</dbReference>
<sequence>MVRVVLCAVGAALGSLYAIKKCPGETCSKPAFPFLDWDHDKGACTCRAHPCHRDERDGTVVTHSCTDSELPHLSFFYNEQGDLQCDCTKFEQFASEHISKDLCPGHRCTDAAFPLLDWDEEKGECICRTHPCHNDDGVRHSCESEDKPHLRYRYDDSDKLVCECVKGYKPGHDEF</sequence>
<evidence type="ECO:0000313" key="2">
    <source>
        <dbReference type="EMBL" id="CAE0615937.1"/>
    </source>
</evidence>
<feature type="chain" id="PRO_5036192464" evidence="1">
    <location>
        <begin position="19"/>
        <end position="175"/>
    </location>
</feature>
<accession>A0A6U9JR72</accession>
<feature type="signal peptide" evidence="1">
    <location>
        <begin position="1"/>
        <end position="18"/>
    </location>
</feature>
<organism evidence="3">
    <name type="scientific">Oxyrrhis marina</name>
    <name type="common">Dinoflagellate</name>
    <dbReference type="NCBI Taxonomy" id="2969"/>
    <lineage>
        <taxon>Eukaryota</taxon>
        <taxon>Sar</taxon>
        <taxon>Alveolata</taxon>
        <taxon>Dinophyceae</taxon>
        <taxon>Oxyrrhinales</taxon>
        <taxon>Oxyrrhinaceae</taxon>
        <taxon>Oxyrrhis</taxon>
    </lineage>
</organism>
<reference evidence="3" key="1">
    <citation type="submission" date="2021-01" db="EMBL/GenBank/DDBJ databases">
        <authorList>
            <person name="Corre E."/>
            <person name="Pelletier E."/>
            <person name="Niang G."/>
            <person name="Scheremetjew M."/>
            <person name="Finn R."/>
            <person name="Kale V."/>
            <person name="Holt S."/>
            <person name="Cochrane G."/>
            <person name="Meng A."/>
            <person name="Brown T."/>
            <person name="Cohen L."/>
        </authorList>
    </citation>
    <scope>NUCLEOTIDE SEQUENCE</scope>
    <source>
        <strain evidence="3">CCMP1795</strain>
    </source>
</reference>
<evidence type="ECO:0000256" key="1">
    <source>
        <dbReference type="SAM" id="SignalP"/>
    </source>
</evidence>
<evidence type="ECO:0000313" key="4">
    <source>
        <dbReference type="EMBL" id="CAE0615939.1"/>
    </source>
</evidence>